<comment type="caution">
    <text evidence="1">The sequence shown here is derived from an EMBL/GenBank/DDBJ whole genome shotgun (WGS) entry which is preliminary data.</text>
</comment>
<gene>
    <name evidence="1" type="ORF">RM519_11160</name>
</gene>
<name>A0ABU2Y6H1_9FLAO</name>
<reference evidence="1 2" key="1">
    <citation type="submission" date="2023-09" db="EMBL/GenBank/DDBJ databases">
        <authorList>
            <person name="Rey-Velasco X."/>
        </authorList>
    </citation>
    <scope>NUCLEOTIDE SEQUENCE [LARGE SCALE GENOMIC DNA]</scope>
    <source>
        <strain evidence="1 2">P050</strain>
    </source>
</reference>
<dbReference type="RefSeq" id="WP_311593894.1">
    <property type="nucleotide sequence ID" value="NZ_JAVRHV010000006.1"/>
</dbReference>
<proteinExistence type="predicted"/>
<protein>
    <submittedName>
        <fullName evidence="1">Uncharacterized protein</fullName>
    </submittedName>
</protein>
<accession>A0ABU2Y6H1</accession>
<organism evidence="1 2">
    <name type="scientific">Urechidicola vernalis</name>
    <dbReference type="NCBI Taxonomy" id="3075600"/>
    <lineage>
        <taxon>Bacteria</taxon>
        <taxon>Pseudomonadati</taxon>
        <taxon>Bacteroidota</taxon>
        <taxon>Flavobacteriia</taxon>
        <taxon>Flavobacteriales</taxon>
        <taxon>Flavobacteriaceae</taxon>
        <taxon>Urechidicola</taxon>
    </lineage>
</organism>
<dbReference type="Proteomes" id="UP001252186">
    <property type="component" value="Unassembled WGS sequence"/>
</dbReference>
<sequence>MKILFLFSSLMICGICHGQKKLLKVITTSANTEWRTSNPKLEKTKHSFFNTKNSKSNLVIPVEISGLSIPFSWDCDLSILNFLTLEDDDYSVKTGMNADSIYLGTKISWSKNKSSLIWLNNKTHKASIDNWYLMEVTDCPNTFVFPVLQFSPVLELKKARTNNLKGIAIIPFNPEIKNIKSLKTKLYTINKIELSGTGYDLNDDGALDVFIHYESIANDGTIGYKRMYLNINGSWVCKWNQYYQECI</sequence>
<keyword evidence="2" id="KW-1185">Reference proteome</keyword>
<evidence type="ECO:0000313" key="1">
    <source>
        <dbReference type="EMBL" id="MDT0553807.1"/>
    </source>
</evidence>
<dbReference type="EMBL" id="JAVRHV010000006">
    <property type="protein sequence ID" value="MDT0553807.1"/>
    <property type="molecule type" value="Genomic_DNA"/>
</dbReference>
<evidence type="ECO:0000313" key="2">
    <source>
        <dbReference type="Proteomes" id="UP001252186"/>
    </source>
</evidence>